<gene>
    <name evidence="1" type="ORF">ACEN34_01745</name>
</gene>
<dbReference type="RefSeq" id="WP_125550273.1">
    <property type="nucleotide sequence ID" value="NZ_JBGQPK010000003.1"/>
</dbReference>
<evidence type="ECO:0000313" key="1">
    <source>
        <dbReference type="EMBL" id="MFL2028332.1"/>
    </source>
</evidence>
<keyword evidence="2" id="KW-1185">Reference proteome</keyword>
<protein>
    <submittedName>
        <fullName evidence="1">Uncharacterized protein</fullName>
    </submittedName>
</protein>
<accession>A0ABW8UBV6</accession>
<name>A0ABW8UBV6_9LACO</name>
<comment type="caution">
    <text evidence="1">The sequence shown here is derived from an EMBL/GenBank/DDBJ whole genome shotgun (WGS) entry which is preliminary data.</text>
</comment>
<dbReference type="EMBL" id="JBGQPK010000003">
    <property type="protein sequence ID" value="MFL2028332.1"/>
    <property type="molecule type" value="Genomic_DNA"/>
</dbReference>
<proteinExistence type="predicted"/>
<organism evidence="1 2">
    <name type="scientific">Loigolactobacillus zhaoyuanensis</name>
    <dbReference type="NCBI Taxonomy" id="2486017"/>
    <lineage>
        <taxon>Bacteria</taxon>
        <taxon>Bacillati</taxon>
        <taxon>Bacillota</taxon>
        <taxon>Bacilli</taxon>
        <taxon>Lactobacillales</taxon>
        <taxon>Lactobacillaceae</taxon>
        <taxon>Loigolactobacillus</taxon>
    </lineage>
</organism>
<dbReference type="Proteomes" id="UP001625389">
    <property type="component" value="Unassembled WGS sequence"/>
</dbReference>
<evidence type="ECO:0000313" key="2">
    <source>
        <dbReference type="Proteomes" id="UP001625389"/>
    </source>
</evidence>
<sequence>MGQSLDTRLLGRHFIIDQINYQGTVSFYGIFYHFVAVTPVELGDEVVITGITAERLVVTKAEEMLTY</sequence>
<reference evidence="1 2" key="1">
    <citation type="submission" date="2024-08" db="EMBL/GenBank/DDBJ databases">
        <authorList>
            <person name="Arias E."/>
        </authorList>
    </citation>
    <scope>NUCLEOTIDE SEQUENCE [LARGE SCALE GENOMIC DNA]</scope>
    <source>
        <strain evidence="1 2">FAM 25317</strain>
    </source>
</reference>